<keyword evidence="4" id="KW-1185">Reference proteome</keyword>
<keyword evidence="2" id="KW-1133">Transmembrane helix</keyword>
<feature type="compositionally biased region" description="Polar residues" evidence="1">
    <location>
        <begin position="263"/>
        <end position="273"/>
    </location>
</feature>
<name>A0A284R9F1_ARMOS</name>
<feature type="region of interest" description="Disordered" evidence="1">
    <location>
        <begin position="252"/>
        <end position="273"/>
    </location>
</feature>
<protein>
    <submittedName>
        <fullName evidence="3">Uncharacterized protein</fullName>
    </submittedName>
</protein>
<keyword evidence="2" id="KW-0812">Transmembrane</keyword>
<keyword evidence="2" id="KW-0472">Membrane</keyword>
<reference evidence="4" key="1">
    <citation type="journal article" date="2017" name="Nat. Ecol. Evol.">
        <title>Genome expansion and lineage-specific genetic innovations in the forest pathogenic fungi Armillaria.</title>
        <authorList>
            <person name="Sipos G."/>
            <person name="Prasanna A.N."/>
            <person name="Walter M.C."/>
            <person name="O'Connor E."/>
            <person name="Balint B."/>
            <person name="Krizsan K."/>
            <person name="Kiss B."/>
            <person name="Hess J."/>
            <person name="Varga T."/>
            <person name="Slot J."/>
            <person name="Riley R."/>
            <person name="Boka B."/>
            <person name="Rigling D."/>
            <person name="Barry K."/>
            <person name="Lee J."/>
            <person name="Mihaltcheva S."/>
            <person name="LaButti K."/>
            <person name="Lipzen A."/>
            <person name="Waldron R."/>
            <person name="Moloney N.M."/>
            <person name="Sperisen C."/>
            <person name="Kredics L."/>
            <person name="Vagvoelgyi C."/>
            <person name="Patrignani A."/>
            <person name="Fitzpatrick D."/>
            <person name="Nagy I."/>
            <person name="Doyle S."/>
            <person name="Anderson J.B."/>
            <person name="Grigoriev I.V."/>
            <person name="Gueldener U."/>
            <person name="Muensterkoetter M."/>
            <person name="Nagy L.G."/>
        </authorList>
    </citation>
    <scope>NUCLEOTIDE SEQUENCE [LARGE SCALE GENOMIC DNA]</scope>
    <source>
        <strain evidence="4">C18/9</strain>
    </source>
</reference>
<feature type="transmembrane region" description="Helical" evidence="2">
    <location>
        <begin position="170"/>
        <end position="189"/>
    </location>
</feature>
<evidence type="ECO:0000313" key="3">
    <source>
        <dbReference type="EMBL" id="SJL05334.1"/>
    </source>
</evidence>
<dbReference type="EMBL" id="FUEG01000006">
    <property type="protein sequence ID" value="SJL05334.1"/>
    <property type="molecule type" value="Genomic_DNA"/>
</dbReference>
<sequence length="273" mass="31022">MDSVVFDAGGGPQRLGVHRRELVEVRIAASALDRYGWVERLLHQTAKTDILSEKWTSVTGYEYTLLWTNESSGKSVNEYYLGFYGHTIQRADVIRSPPHISRHSPQNYPSRRLQRPALSDPIRILPKSLYRKNVKDGEAPHSFFSHFYGSSWHADDAAFIGFLGHWGNKLMLAAVVVLIAGLGFMALPIRQRRQVMCLMGGLSSCWVHDTDRTNDRQRGVLFFLPVSIQPHDVELNPSLEEMRLEKRWHVQEPEDDGPGEYCGSSSSSYLHDV</sequence>
<dbReference type="AlphaFoldDB" id="A0A284R9F1"/>
<dbReference type="OrthoDB" id="3647at2759"/>
<evidence type="ECO:0000256" key="1">
    <source>
        <dbReference type="SAM" id="MobiDB-lite"/>
    </source>
</evidence>
<accession>A0A284R9F1</accession>
<proteinExistence type="predicted"/>
<dbReference type="Proteomes" id="UP000219338">
    <property type="component" value="Unassembled WGS sequence"/>
</dbReference>
<evidence type="ECO:0000313" key="4">
    <source>
        <dbReference type="Proteomes" id="UP000219338"/>
    </source>
</evidence>
<organism evidence="3 4">
    <name type="scientific">Armillaria ostoyae</name>
    <name type="common">Armillaria root rot fungus</name>
    <dbReference type="NCBI Taxonomy" id="47428"/>
    <lineage>
        <taxon>Eukaryota</taxon>
        <taxon>Fungi</taxon>
        <taxon>Dikarya</taxon>
        <taxon>Basidiomycota</taxon>
        <taxon>Agaricomycotina</taxon>
        <taxon>Agaricomycetes</taxon>
        <taxon>Agaricomycetidae</taxon>
        <taxon>Agaricales</taxon>
        <taxon>Marasmiineae</taxon>
        <taxon>Physalacriaceae</taxon>
        <taxon>Armillaria</taxon>
    </lineage>
</organism>
<gene>
    <name evidence="3" type="ORF">ARMOST_08701</name>
</gene>
<evidence type="ECO:0000256" key="2">
    <source>
        <dbReference type="SAM" id="Phobius"/>
    </source>
</evidence>
<dbReference type="STRING" id="47428.A0A284R9F1"/>